<evidence type="ECO:0000313" key="2">
    <source>
        <dbReference type="EMBL" id="KAK2078574.1"/>
    </source>
</evidence>
<evidence type="ECO:0000313" key="3">
    <source>
        <dbReference type="Proteomes" id="UP001255856"/>
    </source>
</evidence>
<keyword evidence="3" id="KW-1185">Reference proteome</keyword>
<sequence length="238" mass="24547">MRGVPEAQEALPRTPGGLGALLGSDAATPARPAGAADPDPVCEAGGQLGDVFAARLPALGSNAETPTSKAGRSPSVIAALLPEGAVPPLTSARKLGRRADSLPGARTLAGRLTRLQQRWEQLHELATRHVHGQGGAWAPTRTPTAVVRVVESTIPVAASGMRILLCKVLAAPWLDPSIDTVCVLGREQGFLCDPSSFDPGAELEVAFAEAQPLPIEGHPHPVLFSLCAVPARTADVDA</sequence>
<gene>
    <name evidence="2" type="ORF">QBZ16_003414</name>
</gene>
<dbReference type="AlphaFoldDB" id="A0AAD9IHJ9"/>
<evidence type="ECO:0000256" key="1">
    <source>
        <dbReference type="SAM" id="MobiDB-lite"/>
    </source>
</evidence>
<feature type="region of interest" description="Disordered" evidence="1">
    <location>
        <begin position="1"/>
        <end position="40"/>
    </location>
</feature>
<accession>A0AAD9IHJ9</accession>
<dbReference type="EMBL" id="JASFZW010000004">
    <property type="protein sequence ID" value="KAK2078574.1"/>
    <property type="molecule type" value="Genomic_DNA"/>
</dbReference>
<feature type="compositionally biased region" description="Low complexity" evidence="1">
    <location>
        <begin position="21"/>
        <end position="39"/>
    </location>
</feature>
<protein>
    <submittedName>
        <fullName evidence="2">Uncharacterized protein</fullName>
    </submittedName>
</protein>
<dbReference type="Proteomes" id="UP001255856">
    <property type="component" value="Unassembled WGS sequence"/>
</dbReference>
<reference evidence="2" key="1">
    <citation type="submission" date="2021-01" db="EMBL/GenBank/DDBJ databases">
        <authorList>
            <person name="Eckstrom K.M.E."/>
        </authorList>
    </citation>
    <scope>NUCLEOTIDE SEQUENCE</scope>
    <source>
        <strain evidence="2">UVCC 0001</strain>
    </source>
</reference>
<name>A0AAD9IHJ9_PROWI</name>
<proteinExistence type="predicted"/>
<comment type="caution">
    <text evidence="2">The sequence shown here is derived from an EMBL/GenBank/DDBJ whole genome shotgun (WGS) entry which is preliminary data.</text>
</comment>
<organism evidence="2 3">
    <name type="scientific">Prototheca wickerhamii</name>
    <dbReference type="NCBI Taxonomy" id="3111"/>
    <lineage>
        <taxon>Eukaryota</taxon>
        <taxon>Viridiplantae</taxon>
        <taxon>Chlorophyta</taxon>
        <taxon>core chlorophytes</taxon>
        <taxon>Trebouxiophyceae</taxon>
        <taxon>Chlorellales</taxon>
        <taxon>Chlorellaceae</taxon>
        <taxon>Prototheca</taxon>
    </lineage>
</organism>